<gene>
    <name evidence="5" type="ORF">IAA96_01140</name>
</gene>
<reference evidence="5" key="1">
    <citation type="submission" date="2020-10" db="EMBL/GenBank/DDBJ databases">
        <authorList>
            <person name="Gilroy R."/>
        </authorList>
    </citation>
    <scope>NUCLEOTIDE SEQUENCE</scope>
    <source>
        <strain evidence="5">B3-4054</strain>
    </source>
</reference>
<dbReference type="Pfam" id="PF01715">
    <property type="entry name" value="IPPT"/>
    <property type="match status" value="1"/>
</dbReference>
<dbReference type="EMBL" id="JADIMS010000016">
    <property type="protein sequence ID" value="MBO8449692.1"/>
    <property type="molecule type" value="Genomic_DNA"/>
</dbReference>
<dbReference type="GO" id="GO:0005524">
    <property type="term" value="F:ATP binding"/>
    <property type="evidence" value="ECO:0007669"/>
    <property type="project" value="UniProtKB-KW"/>
</dbReference>
<keyword evidence="2" id="KW-0808">Transferase</keyword>
<evidence type="ECO:0000256" key="1">
    <source>
        <dbReference type="ARBA" id="ARBA00005842"/>
    </source>
</evidence>
<feature type="non-terminal residue" evidence="5">
    <location>
        <position position="153"/>
    </location>
</feature>
<dbReference type="GO" id="GO:0052381">
    <property type="term" value="F:tRNA dimethylallyltransferase activity"/>
    <property type="evidence" value="ECO:0007669"/>
    <property type="project" value="TreeGrafter"/>
</dbReference>
<protein>
    <submittedName>
        <fullName evidence="5">tRNA (Adenosine(37)-N6)-dimethylallyltransferase MiaA</fullName>
    </submittedName>
</protein>
<accession>A0A9D9EM51</accession>
<dbReference type="GO" id="GO:0006400">
    <property type="term" value="P:tRNA modification"/>
    <property type="evidence" value="ECO:0007669"/>
    <property type="project" value="TreeGrafter"/>
</dbReference>
<sequence>MPGIPVVLLFGATASGKTEVLEKLWADSGTLPPAIEIISADSMQIYRGMDIGTAKPPPELLHRLPHHLIDIRSPQEPFCAGDFVREADLCCQDIRRRGRIPVLCGGTGFYLRNFLLGLPDTPQPGPETRRRLQERLEREGADALFRELAQVDP</sequence>
<dbReference type="SUPFAM" id="SSF52540">
    <property type="entry name" value="P-loop containing nucleoside triphosphate hydrolases"/>
    <property type="match status" value="1"/>
</dbReference>
<reference evidence="5" key="2">
    <citation type="journal article" date="2021" name="PeerJ">
        <title>Extensive microbial diversity within the chicken gut microbiome revealed by metagenomics and culture.</title>
        <authorList>
            <person name="Gilroy R."/>
            <person name="Ravi A."/>
            <person name="Getino M."/>
            <person name="Pursley I."/>
            <person name="Horton D.L."/>
            <person name="Alikhan N.F."/>
            <person name="Baker D."/>
            <person name="Gharbi K."/>
            <person name="Hall N."/>
            <person name="Watson M."/>
            <person name="Adriaenssens E.M."/>
            <person name="Foster-Nyarko E."/>
            <person name="Jarju S."/>
            <person name="Secka A."/>
            <person name="Antonio M."/>
            <person name="Oren A."/>
            <person name="Chaudhuri R.R."/>
            <person name="La Ragione R."/>
            <person name="Hildebrand F."/>
            <person name="Pallen M.J."/>
        </authorList>
    </citation>
    <scope>NUCLEOTIDE SEQUENCE</scope>
    <source>
        <strain evidence="5">B3-4054</strain>
    </source>
</reference>
<dbReference type="InterPro" id="IPR039657">
    <property type="entry name" value="Dimethylallyltransferase"/>
</dbReference>
<evidence type="ECO:0000313" key="5">
    <source>
        <dbReference type="EMBL" id="MBO8449692.1"/>
    </source>
</evidence>
<dbReference type="PANTHER" id="PTHR11088">
    <property type="entry name" value="TRNA DIMETHYLALLYLTRANSFERASE"/>
    <property type="match status" value="1"/>
</dbReference>
<organism evidence="5 6">
    <name type="scientific">Candidatus Avitreponema avistercoris</name>
    <dbReference type="NCBI Taxonomy" id="2840705"/>
    <lineage>
        <taxon>Bacteria</taxon>
        <taxon>Pseudomonadati</taxon>
        <taxon>Spirochaetota</taxon>
        <taxon>Spirochaetia</taxon>
        <taxon>Spirochaetales</taxon>
        <taxon>Candidatus Avitreponema</taxon>
    </lineage>
</organism>
<comment type="caution">
    <text evidence="5">The sequence shown here is derived from an EMBL/GenBank/DDBJ whole genome shotgun (WGS) entry which is preliminary data.</text>
</comment>
<dbReference type="Proteomes" id="UP000823616">
    <property type="component" value="Unassembled WGS sequence"/>
</dbReference>
<proteinExistence type="inferred from homology"/>
<evidence type="ECO:0000256" key="3">
    <source>
        <dbReference type="ARBA" id="ARBA00022741"/>
    </source>
</evidence>
<evidence type="ECO:0000313" key="6">
    <source>
        <dbReference type="Proteomes" id="UP000823616"/>
    </source>
</evidence>
<dbReference type="InterPro" id="IPR027417">
    <property type="entry name" value="P-loop_NTPase"/>
</dbReference>
<dbReference type="AlphaFoldDB" id="A0A9D9EM51"/>
<evidence type="ECO:0000256" key="4">
    <source>
        <dbReference type="ARBA" id="ARBA00022840"/>
    </source>
</evidence>
<keyword evidence="4" id="KW-0067">ATP-binding</keyword>
<comment type="similarity">
    <text evidence="1">Belongs to the IPP transferase family.</text>
</comment>
<keyword evidence="3" id="KW-0547">Nucleotide-binding</keyword>
<name>A0A9D9EM51_9SPIR</name>
<dbReference type="Gene3D" id="3.40.50.300">
    <property type="entry name" value="P-loop containing nucleotide triphosphate hydrolases"/>
    <property type="match status" value="1"/>
</dbReference>
<dbReference type="PANTHER" id="PTHR11088:SF60">
    <property type="entry name" value="TRNA DIMETHYLALLYLTRANSFERASE"/>
    <property type="match status" value="1"/>
</dbReference>
<evidence type="ECO:0000256" key="2">
    <source>
        <dbReference type="ARBA" id="ARBA00022679"/>
    </source>
</evidence>